<feature type="domain" description="Plasmid replication protein RepL" evidence="1">
    <location>
        <begin position="10"/>
        <end position="74"/>
    </location>
</feature>
<dbReference type="EMBL" id="UFVD01000001">
    <property type="protein sequence ID" value="SUX11299.1"/>
    <property type="molecule type" value="Genomic_DNA"/>
</dbReference>
<protein>
    <submittedName>
        <fullName evidence="2">Aminoacyl-histidine dipeptidase</fullName>
    </submittedName>
</protein>
<dbReference type="GO" id="GO:0006276">
    <property type="term" value="P:plasmid maintenance"/>
    <property type="evidence" value="ECO:0007669"/>
    <property type="project" value="InterPro"/>
</dbReference>
<dbReference type="InterPro" id="IPR008813">
    <property type="entry name" value="Plasmid_replication_RepL"/>
</dbReference>
<dbReference type="OrthoDB" id="5358181at2"/>
<keyword evidence="3" id="KW-1185">Reference proteome</keyword>
<proteinExistence type="predicted"/>
<sequence length="77" mass="8868">MNSLDVYKAILGEKKFEIIEYIVANTDEFGLFMKTITNVCLELDISKPTAIETFKLLESKDVLRKIKNGVYKLNIPR</sequence>
<evidence type="ECO:0000259" key="1">
    <source>
        <dbReference type="Pfam" id="PF05732"/>
    </source>
</evidence>
<dbReference type="STRING" id="32024.GCA_000788295_01104"/>
<gene>
    <name evidence="2" type="ORF">NCTC12475_01516</name>
</gene>
<dbReference type="GO" id="GO:0006260">
    <property type="term" value="P:DNA replication"/>
    <property type="evidence" value="ECO:0007669"/>
    <property type="project" value="InterPro"/>
</dbReference>
<accession>A0A381DKT5</accession>
<dbReference type="RefSeq" id="WP_089182040.1">
    <property type="nucleotide sequence ID" value="NZ_CP043427.1"/>
</dbReference>
<evidence type="ECO:0000313" key="3">
    <source>
        <dbReference type="Proteomes" id="UP000254920"/>
    </source>
</evidence>
<dbReference type="AlphaFoldDB" id="A0A381DKT5"/>
<organism evidence="2 3">
    <name type="scientific">Campylobacter sputorum subsp. sputorum</name>
    <dbReference type="NCBI Taxonomy" id="32024"/>
    <lineage>
        <taxon>Bacteria</taxon>
        <taxon>Pseudomonadati</taxon>
        <taxon>Campylobacterota</taxon>
        <taxon>Epsilonproteobacteria</taxon>
        <taxon>Campylobacterales</taxon>
        <taxon>Campylobacteraceae</taxon>
        <taxon>Campylobacter</taxon>
    </lineage>
</organism>
<reference evidence="2 3" key="1">
    <citation type="submission" date="2018-06" db="EMBL/GenBank/DDBJ databases">
        <authorList>
            <consortium name="Pathogen Informatics"/>
            <person name="Doyle S."/>
        </authorList>
    </citation>
    <scope>NUCLEOTIDE SEQUENCE [LARGE SCALE GENOMIC DNA]</scope>
    <source>
        <strain evidence="2 3">NCTC12475</strain>
    </source>
</reference>
<evidence type="ECO:0000313" key="2">
    <source>
        <dbReference type="EMBL" id="SUX11299.1"/>
    </source>
</evidence>
<name>A0A381DKT5_9BACT</name>
<dbReference type="Proteomes" id="UP000254920">
    <property type="component" value="Unassembled WGS sequence"/>
</dbReference>
<dbReference type="Pfam" id="PF05732">
    <property type="entry name" value="RepL"/>
    <property type="match status" value="1"/>
</dbReference>
<dbReference type="GeneID" id="93090160"/>